<dbReference type="Pfam" id="PF21355">
    <property type="entry name" value="TRAF-mep_MATH"/>
    <property type="match status" value="1"/>
</dbReference>
<gene>
    <name evidence="2" type="ORF">HPB51_017172</name>
</gene>
<feature type="domain" description="TRAF1-6 MATH" evidence="1">
    <location>
        <begin position="54"/>
        <end position="158"/>
    </location>
</feature>
<sequence>MGLLASKSPTPGPYRPASKGGVYVGMLEFPDIYARFNSLFANPCNTDTKTCTVAGYTLAVQCRLTKDKSGSSTVLFVVYLIDGPWDNNVEWPFGRTINLTLVHPSNYTKDMSWSIPLDQKGMVRKPEPGRGNACACSGPVKWDHLDSVGFVVNKSLYVHIELK</sequence>
<dbReference type="Gene3D" id="2.60.210.10">
    <property type="entry name" value="Apoptosis, Tumor Necrosis Factor Receptor Associated Protein 2, Chain A"/>
    <property type="match status" value="1"/>
</dbReference>
<name>A0A9J6EBD2_RHIMP</name>
<organism evidence="2 3">
    <name type="scientific">Rhipicephalus microplus</name>
    <name type="common">Cattle tick</name>
    <name type="synonym">Boophilus microplus</name>
    <dbReference type="NCBI Taxonomy" id="6941"/>
    <lineage>
        <taxon>Eukaryota</taxon>
        <taxon>Metazoa</taxon>
        <taxon>Ecdysozoa</taxon>
        <taxon>Arthropoda</taxon>
        <taxon>Chelicerata</taxon>
        <taxon>Arachnida</taxon>
        <taxon>Acari</taxon>
        <taxon>Parasitiformes</taxon>
        <taxon>Ixodida</taxon>
        <taxon>Ixodoidea</taxon>
        <taxon>Ixodidae</taxon>
        <taxon>Rhipicephalinae</taxon>
        <taxon>Rhipicephalus</taxon>
        <taxon>Boophilus</taxon>
    </lineage>
</organism>
<proteinExistence type="predicted"/>
<dbReference type="EMBL" id="JABSTU010000005">
    <property type="protein sequence ID" value="KAH8031400.1"/>
    <property type="molecule type" value="Genomic_DNA"/>
</dbReference>
<reference evidence="2" key="2">
    <citation type="submission" date="2021-09" db="EMBL/GenBank/DDBJ databases">
        <authorList>
            <person name="Jia N."/>
            <person name="Wang J."/>
            <person name="Shi W."/>
            <person name="Du L."/>
            <person name="Sun Y."/>
            <person name="Zhan W."/>
            <person name="Jiang J."/>
            <person name="Wang Q."/>
            <person name="Zhang B."/>
            <person name="Ji P."/>
            <person name="Sakyi L.B."/>
            <person name="Cui X."/>
            <person name="Yuan T."/>
            <person name="Jiang B."/>
            <person name="Yang W."/>
            <person name="Lam T.T.-Y."/>
            <person name="Chang Q."/>
            <person name="Ding S."/>
            <person name="Wang X."/>
            <person name="Zhu J."/>
            <person name="Ruan X."/>
            <person name="Zhao L."/>
            <person name="Wei J."/>
            <person name="Que T."/>
            <person name="Du C."/>
            <person name="Cheng J."/>
            <person name="Dai P."/>
            <person name="Han X."/>
            <person name="Huang E."/>
            <person name="Gao Y."/>
            <person name="Liu J."/>
            <person name="Shao H."/>
            <person name="Ye R."/>
            <person name="Li L."/>
            <person name="Wei W."/>
            <person name="Wang X."/>
            <person name="Wang C."/>
            <person name="Huo Q."/>
            <person name="Li W."/>
            <person name="Guo W."/>
            <person name="Chen H."/>
            <person name="Chen S."/>
            <person name="Zhou L."/>
            <person name="Zhou L."/>
            <person name="Ni X."/>
            <person name="Tian J."/>
            <person name="Zhou Y."/>
            <person name="Sheng Y."/>
            <person name="Liu T."/>
            <person name="Pan Y."/>
            <person name="Xia L."/>
            <person name="Li J."/>
            <person name="Zhao F."/>
            <person name="Cao W."/>
        </authorList>
    </citation>
    <scope>NUCLEOTIDE SEQUENCE</scope>
    <source>
        <strain evidence="2">Rmic-2018</strain>
        <tissue evidence="2">Larvae</tissue>
    </source>
</reference>
<evidence type="ECO:0000313" key="2">
    <source>
        <dbReference type="EMBL" id="KAH8031400.1"/>
    </source>
</evidence>
<accession>A0A9J6EBD2</accession>
<dbReference type="SUPFAM" id="SSF49599">
    <property type="entry name" value="TRAF domain-like"/>
    <property type="match status" value="1"/>
</dbReference>
<keyword evidence="3" id="KW-1185">Reference proteome</keyword>
<protein>
    <recommendedName>
        <fullName evidence="1">TRAF1-6 MATH domain-containing protein</fullName>
    </recommendedName>
</protein>
<evidence type="ECO:0000313" key="3">
    <source>
        <dbReference type="Proteomes" id="UP000821866"/>
    </source>
</evidence>
<evidence type="ECO:0000259" key="1">
    <source>
        <dbReference type="Pfam" id="PF21355"/>
    </source>
</evidence>
<dbReference type="Proteomes" id="UP000821866">
    <property type="component" value="Chromosome 3"/>
</dbReference>
<dbReference type="AlphaFoldDB" id="A0A9J6EBD2"/>
<reference evidence="2" key="1">
    <citation type="journal article" date="2020" name="Cell">
        <title>Large-Scale Comparative Analyses of Tick Genomes Elucidate Their Genetic Diversity and Vector Capacities.</title>
        <authorList>
            <consortium name="Tick Genome and Microbiome Consortium (TIGMIC)"/>
            <person name="Jia N."/>
            <person name="Wang J."/>
            <person name="Shi W."/>
            <person name="Du L."/>
            <person name="Sun Y."/>
            <person name="Zhan W."/>
            <person name="Jiang J.F."/>
            <person name="Wang Q."/>
            <person name="Zhang B."/>
            <person name="Ji P."/>
            <person name="Bell-Sakyi L."/>
            <person name="Cui X.M."/>
            <person name="Yuan T.T."/>
            <person name="Jiang B.G."/>
            <person name="Yang W.F."/>
            <person name="Lam T.T."/>
            <person name="Chang Q.C."/>
            <person name="Ding S.J."/>
            <person name="Wang X.J."/>
            <person name="Zhu J.G."/>
            <person name="Ruan X.D."/>
            <person name="Zhao L."/>
            <person name="Wei J.T."/>
            <person name="Ye R.Z."/>
            <person name="Que T.C."/>
            <person name="Du C.H."/>
            <person name="Zhou Y.H."/>
            <person name="Cheng J.X."/>
            <person name="Dai P.F."/>
            <person name="Guo W.B."/>
            <person name="Han X.H."/>
            <person name="Huang E.J."/>
            <person name="Li L.F."/>
            <person name="Wei W."/>
            <person name="Gao Y.C."/>
            <person name="Liu J.Z."/>
            <person name="Shao H.Z."/>
            <person name="Wang X."/>
            <person name="Wang C.C."/>
            <person name="Yang T.C."/>
            <person name="Huo Q.B."/>
            <person name="Li W."/>
            <person name="Chen H.Y."/>
            <person name="Chen S.E."/>
            <person name="Zhou L.G."/>
            <person name="Ni X.B."/>
            <person name="Tian J.H."/>
            <person name="Sheng Y."/>
            <person name="Liu T."/>
            <person name="Pan Y.S."/>
            <person name="Xia L.Y."/>
            <person name="Li J."/>
            <person name="Zhao F."/>
            <person name="Cao W.C."/>
        </authorList>
    </citation>
    <scope>NUCLEOTIDE SEQUENCE</scope>
    <source>
        <strain evidence="2">Rmic-2018</strain>
    </source>
</reference>
<dbReference type="InterPro" id="IPR049342">
    <property type="entry name" value="TRAF1-6_MATH_dom"/>
</dbReference>
<dbReference type="VEuPathDB" id="VectorBase:LOC119164955"/>
<comment type="caution">
    <text evidence="2">The sequence shown here is derived from an EMBL/GenBank/DDBJ whole genome shotgun (WGS) entry which is preliminary data.</text>
</comment>
<dbReference type="InterPro" id="IPR008974">
    <property type="entry name" value="TRAF-like"/>
</dbReference>